<accession>A0AAX6ECR8</accession>
<proteinExistence type="predicted"/>
<reference evidence="2" key="1">
    <citation type="journal article" date="2023" name="GigaByte">
        <title>Genome assembly of the bearded iris, Iris pallida Lam.</title>
        <authorList>
            <person name="Bruccoleri R.E."/>
            <person name="Oakeley E.J."/>
            <person name="Faust A.M.E."/>
            <person name="Altorfer M."/>
            <person name="Dessus-Babus S."/>
            <person name="Burckhardt D."/>
            <person name="Oertli M."/>
            <person name="Naumann U."/>
            <person name="Petersen F."/>
            <person name="Wong J."/>
        </authorList>
    </citation>
    <scope>NUCLEOTIDE SEQUENCE</scope>
    <source>
        <strain evidence="2">GSM-AAB239-AS_SAM_17_03QT</strain>
    </source>
</reference>
<evidence type="ECO:0000313" key="2">
    <source>
        <dbReference type="EMBL" id="KAJ6801866.1"/>
    </source>
</evidence>
<comment type="caution">
    <text evidence="2">The sequence shown here is derived from an EMBL/GenBank/DDBJ whole genome shotgun (WGS) entry which is preliminary data.</text>
</comment>
<feature type="compositionally biased region" description="Polar residues" evidence="1">
    <location>
        <begin position="196"/>
        <end position="222"/>
    </location>
</feature>
<dbReference type="AlphaFoldDB" id="A0AAX6ECR8"/>
<keyword evidence="3" id="KW-1185">Reference proteome</keyword>
<evidence type="ECO:0000256" key="1">
    <source>
        <dbReference type="SAM" id="MobiDB-lite"/>
    </source>
</evidence>
<protein>
    <submittedName>
        <fullName evidence="2">Protein WVD2-like 7 isoform X1</fullName>
    </submittedName>
</protein>
<dbReference type="InterPro" id="IPR044216">
    <property type="entry name" value="WDL7"/>
</dbReference>
<gene>
    <name evidence="2" type="ORF">M6B38_196510</name>
</gene>
<reference evidence="2" key="2">
    <citation type="submission" date="2023-04" db="EMBL/GenBank/DDBJ databases">
        <authorList>
            <person name="Bruccoleri R.E."/>
            <person name="Oakeley E.J."/>
            <person name="Faust A.-M."/>
            <person name="Dessus-Babus S."/>
            <person name="Altorfer M."/>
            <person name="Burckhardt D."/>
            <person name="Oertli M."/>
            <person name="Naumann U."/>
            <person name="Petersen F."/>
            <person name="Wong J."/>
        </authorList>
    </citation>
    <scope>NUCLEOTIDE SEQUENCE</scope>
    <source>
        <strain evidence="2">GSM-AAB239-AS_SAM_17_03QT</strain>
        <tissue evidence="2">Leaf</tissue>
    </source>
</reference>
<sequence length="339" mass="37283">MVEPSCFAQDSDHALHKSNANSQASVASALGGSVSFGRFLSESLDWGKWSSFCQKRYLEEAAKYSTPGSVAQKKAFFEARYTKKKHTAVAQPEPEAEERRDETSEIFDSDENRNDGHSMEPTKPLSDKKPLEEICVNEQNVGGSTEKKVSPTLKSSARRSTRPSPPPFLKENGRNESTTPISGKNKRGSIERKKSSTPTSVHASVNFTRSRTGSTTPLTNKCSPVMKKARETKVFTGSITPSTNKPSPVMKKAKETKASSNCVSKFASLTPHSEHGRVCSPLNQIPSAGKQVDVKMHSICYSNRSCIKGDRAQSEVASSSNILETNQRVEKRKKARFYL</sequence>
<evidence type="ECO:0000313" key="3">
    <source>
        <dbReference type="Proteomes" id="UP001140949"/>
    </source>
</evidence>
<feature type="compositionally biased region" description="Basic and acidic residues" evidence="1">
    <location>
        <begin position="110"/>
        <end position="132"/>
    </location>
</feature>
<dbReference type="Proteomes" id="UP001140949">
    <property type="component" value="Unassembled WGS sequence"/>
</dbReference>
<organism evidence="2 3">
    <name type="scientific">Iris pallida</name>
    <name type="common">Sweet iris</name>
    <dbReference type="NCBI Taxonomy" id="29817"/>
    <lineage>
        <taxon>Eukaryota</taxon>
        <taxon>Viridiplantae</taxon>
        <taxon>Streptophyta</taxon>
        <taxon>Embryophyta</taxon>
        <taxon>Tracheophyta</taxon>
        <taxon>Spermatophyta</taxon>
        <taxon>Magnoliopsida</taxon>
        <taxon>Liliopsida</taxon>
        <taxon>Asparagales</taxon>
        <taxon>Iridaceae</taxon>
        <taxon>Iridoideae</taxon>
        <taxon>Irideae</taxon>
        <taxon>Iris</taxon>
    </lineage>
</organism>
<dbReference type="EMBL" id="JANAVB010037618">
    <property type="protein sequence ID" value="KAJ6801866.1"/>
    <property type="molecule type" value="Genomic_DNA"/>
</dbReference>
<name>A0AAX6ECR8_IRIPA</name>
<feature type="region of interest" description="Disordered" evidence="1">
    <location>
        <begin position="82"/>
        <end position="222"/>
    </location>
</feature>
<dbReference type="PANTHER" id="PTHR47067:SF7">
    <property type="entry name" value="TPX2 (TARGETING PROTEIN FOR XKLP2) PROTEIN FAMILY"/>
    <property type="match status" value="1"/>
</dbReference>
<dbReference type="PANTHER" id="PTHR47067">
    <property type="entry name" value="TPX2 (TARGETING PROTEIN FOR XKLP2) PROTEIN FAMILY-RELATED"/>
    <property type="match status" value="1"/>
</dbReference>